<keyword evidence="1" id="KW-0732">Signal</keyword>
<dbReference type="RefSeq" id="WP_111342071.1">
    <property type="nucleotide sequence ID" value="NZ_QLII01000001.1"/>
</dbReference>
<evidence type="ECO:0000313" key="2">
    <source>
        <dbReference type="EMBL" id="RAI74623.1"/>
    </source>
</evidence>
<name>A0A327NIF2_9BACT</name>
<proteinExistence type="predicted"/>
<reference evidence="2 3" key="1">
    <citation type="submission" date="2018-06" db="EMBL/GenBank/DDBJ databases">
        <title>Spirosoma sp. HMF3257 Genome sequencing and assembly.</title>
        <authorList>
            <person name="Kang H."/>
            <person name="Cha I."/>
            <person name="Kim H."/>
            <person name="Kang J."/>
            <person name="Joh K."/>
        </authorList>
    </citation>
    <scope>NUCLEOTIDE SEQUENCE [LARGE SCALE GENOMIC DNA]</scope>
    <source>
        <strain evidence="2 3">HMF3257</strain>
    </source>
</reference>
<sequence>MKHFVCCLIVVVLLASHQLIGQTISGTWVGSLVSTTNSSVSLQSSLTWRASGQQLVGELRVGAGGKEDQYQLNGITANQQAQGTATYPIDGSVFQFEAALQNEQLLLKLGQNGNVTISGILTRSGSISKARPSTLAPSADDLYRDPALIGAWRTSSNYGGGTTDGGFYGSTSSTMILRADGTFGDGGSSGYASGSGVSVQSSGGGDAALYTKLAAAGARWFTKGNLFCVRLRVNGQMQDVPSSKYYVENGKLLITDLKSGKKTLYYKAN</sequence>
<dbReference type="Proteomes" id="UP000249016">
    <property type="component" value="Unassembled WGS sequence"/>
</dbReference>
<dbReference type="AlphaFoldDB" id="A0A327NIF2"/>
<organism evidence="2 3">
    <name type="scientific">Spirosoma telluris</name>
    <dbReference type="NCBI Taxonomy" id="2183553"/>
    <lineage>
        <taxon>Bacteria</taxon>
        <taxon>Pseudomonadati</taxon>
        <taxon>Bacteroidota</taxon>
        <taxon>Cytophagia</taxon>
        <taxon>Cytophagales</taxon>
        <taxon>Cytophagaceae</taxon>
        <taxon>Spirosoma</taxon>
    </lineage>
</organism>
<evidence type="ECO:0000313" key="3">
    <source>
        <dbReference type="Proteomes" id="UP000249016"/>
    </source>
</evidence>
<keyword evidence="3" id="KW-1185">Reference proteome</keyword>
<dbReference type="OrthoDB" id="956202at2"/>
<feature type="chain" id="PRO_5016435420" description="Lipocalin-like domain-containing protein" evidence="1">
    <location>
        <begin position="22"/>
        <end position="269"/>
    </location>
</feature>
<evidence type="ECO:0000256" key="1">
    <source>
        <dbReference type="SAM" id="SignalP"/>
    </source>
</evidence>
<gene>
    <name evidence="2" type="ORF">HMF3257_10715</name>
</gene>
<evidence type="ECO:0008006" key="4">
    <source>
        <dbReference type="Google" id="ProtNLM"/>
    </source>
</evidence>
<feature type="signal peptide" evidence="1">
    <location>
        <begin position="1"/>
        <end position="21"/>
    </location>
</feature>
<comment type="caution">
    <text evidence="2">The sequence shown here is derived from an EMBL/GenBank/DDBJ whole genome shotgun (WGS) entry which is preliminary data.</text>
</comment>
<protein>
    <recommendedName>
        <fullName evidence="4">Lipocalin-like domain-containing protein</fullName>
    </recommendedName>
</protein>
<dbReference type="EMBL" id="QLII01000001">
    <property type="protein sequence ID" value="RAI74623.1"/>
    <property type="molecule type" value="Genomic_DNA"/>
</dbReference>
<accession>A0A327NIF2</accession>